<sequence length="839" mass="97051">MNPSQQQQPTNSNNNNQSQTPVNHQYDDYEDDVSLHQTYPPNSNDQSSNINNNEYYDPTQQQQYHEDYSGYNLNPEDYFDDYESDPDDGETQVDPIENMLRDARPDDHNGDVAVFSDAVQNAFENYEKENAKHWHHNDSQDEMFEQMRECMLFMSQEYSTAEMPNNLVELTQESTLNPDATEFRPSWLSSPAQVTTTTTNDTDFLVTSWAPYFYIRHTIMSSIGVTKPMRKTSCDKFVSSNASNISLDGSDTFIRANDINLNSNSYANTPSPSSITTISSIDRSFKYRSSRLKNDYRSHMFSKRRYKHDRLFYHTHALNRQYVVAMTNILYQMQKEIVKLKRRTNSIEQMLSKQTRVVHPIIRLPRLTRDDISTICTDDTENQPSVSSDVFQNNENVHTSEMTTPDNNHKDDSEGSILLNTESSPNNLEINKHSNQKNKHCFECRHEFSNRSGYLRHIKNVHKGIFPTASENDTPLENDNHQTKPTVRSSIDYLEVDHRIESDSLNYLVNQWDIGEGRLRPRSVTKPVIITESVRKLKCDICNKFFRADYLMKHMRRTHHISDPPLSNDLSDQHQSNIDKPIDEIQSTSNESFGNNIDPPSTITVTEMDFEDIQIDLDTTLDKSIVITTTLLEQYQSKMVEEFLEKFSYEVGQTSTVNSGTTHLIVNDEKTPSRSPLSIKLIEGVANHCFCVSYNWIIACLQYDRIVDATRYEIEGDDMDLNVFGGPKRSRLAERRHALFENICFMIKCAENKDAQLSNDRLQDLITTCGGQIITCVTQKLLQDHTIVVLCDKLYVSERRANYNHCRFLGINFISSNWVLESIIEYRQKPFLSYEETPI</sequence>
<evidence type="ECO:0000259" key="9">
    <source>
        <dbReference type="PROSITE" id="PS50172"/>
    </source>
</evidence>
<organism evidence="10 13">
    <name type="scientific">Adineta steineri</name>
    <dbReference type="NCBI Taxonomy" id="433720"/>
    <lineage>
        <taxon>Eukaryota</taxon>
        <taxon>Metazoa</taxon>
        <taxon>Spiralia</taxon>
        <taxon>Gnathifera</taxon>
        <taxon>Rotifera</taxon>
        <taxon>Eurotatoria</taxon>
        <taxon>Bdelloidea</taxon>
        <taxon>Adinetida</taxon>
        <taxon>Adinetidae</taxon>
        <taxon>Adineta</taxon>
    </lineage>
</organism>
<comment type="caution">
    <text evidence="10">The sequence shown here is derived from an EMBL/GenBank/DDBJ whole genome shotgun (WGS) entry which is preliminary data.</text>
</comment>
<dbReference type="PANTHER" id="PTHR13763">
    <property type="entry name" value="BREAST CANCER TYPE 1 SUSCEPTIBILITY PROTEIN BRCA1"/>
    <property type="match status" value="1"/>
</dbReference>
<evidence type="ECO:0000256" key="2">
    <source>
        <dbReference type="ARBA" id="ARBA00022737"/>
    </source>
</evidence>
<dbReference type="EMBL" id="CAJNOI010000191">
    <property type="protein sequence ID" value="CAF1171514.1"/>
    <property type="molecule type" value="Genomic_DNA"/>
</dbReference>
<feature type="domain" description="C2H2-type" evidence="8">
    <location>
        <begin position="439"/>
        <end position="467"/>
    </location>
</feature>
<evidence type="ECO:0000256" key="5">
    <source>
        <dbReference type="ARBA" id="ARBA00023242"/>
    </source>
</evidence>
<dbReference type="Gene3D" id="3.40.50.10190">
    <property type="entry name" value="BRCT domain"/>
    <property type="match status" value="2"/>
</dbReference>
<dbReference type="GO" id="GO:0008270">
    <property type="term" value="F:zinc ion binding"/>
    <property type="evidence" value="ECO:0007669"/>
    <property type="project" value="UniProtKB-KW"/>
</dbReference>
<evidence type="ECO:0000259" key="8">
    <source>
        <dbReference type="PROSITE" id="PS50157"/>
    </source>
</evidence>
<dbReference type="SUPFAM" id="SSF52113">
    <property type="entry name" value="BRCT domain"/>
    <property type="match status" value="2"/>
</dbReference>
<dbReference type="Proteomes" id="UP000663832">
    <property type="component" value="Unassembled WGS sequence"/>
</dbReference>
<dbReference type="GO" id="GO:0031436">
    <property type="term" value="C:BRCA1-BARD1 complex"/>
    <property type="evidence" value="ECO:0007669"/>
    <property type="project" value="TreeGrafter"/>
</dbReference>
<keyword evidence="12" id="KW-1185">Reference proteome</keyword>
<dbReference type="GO" id="GO:0070531">
    <property type="term" value="C:BRCA1-A complex"/>
    <property type="evidence" value="ECO:0007669"/>
    <property type="project" value="TreeGrafter"/>
</dbReference>
<keyword evidence="6" id="KW-0862">Zinc</keyword>
<protein>
    <submittedName>
        <fullName evidence="10">Uncharacterized protein</fullName>
    </submittedName>
</protein>
<evidence type="ECO:0000313" key="13">
    <source>
        <dbReference type="Proteomes" id="UP000663877"/>
    </source>
</evidence>
<proteinExistence type="predicted"/>
<dbReference type="OrthoDB" id="6105938at2759"/>
<dbReference type="AlphaFoldDB" id="A0A814U4N3"/>
<feature type="region of interest" description="Disordered" evidence="7">
    <location>
        <begin position="1"/>
        <end position="55"/>
    </location>
</feature>
<reference evidence="10" key="1">
    <citation type="submission" date="2021-02" db="EMBL/GenBank/DDBJ databases">
        <authorList>
            <person name="Nowell W R."/>
        </authorList>
    </citation>
    <scope>NUCLEOTIDE SEQUENCE</scope>
</reference>
<keyword evidence="2" id="KW-0677">Repeat</keyword>
<evidence type="ECO:0000256" key="1">
    <source>
        <dbReference type="ARBA" id="ARBA00004123"/>
    </source>
</evidence>
<feature type="compositionally biased region" description="Low complexity" evidence="7">
    <location>
        <begin position="42"/>
        <end position="53"/>
    </location>
</feature>
<evidence type="ECO:0000256" key="3">
    <source>
        <dbReference type="ARBA" id="ARBA00022763"/>
    </source>
</evidence>
<dbReference type="InterPro" id="IPR036420">
    <property type="entry name" value="BRCT_dom_sf"/>
</dbReference>
<evidence type="ECO:0000256" key="6">
    <source>
        <dbReference type="PROSITE-ProRule" id="PRU00042"/>
    </source>
</evidence>
<name>A0A814U4N3_9BILA</name>
<feature type="domain" description="BRCT" evidence="9">
    <location>
        <begin position="735"/>
        <end position="836"/>
    </location>
</feature>
<dbReference type="SMART" id="SM00292">
    <property type="entry name" value="BRCT"/>
    <property type="match status" value="2"/>
</dbReference>
<accession>A0A814U4N3</accession>
<feature type="compositionally biased region" description="Low complexity" evidence="7">
    <location>
        <begin position="1"/>
        <end position="21"/>
    </location>
</feature>
<evidence type="ECO:0000313" key="12">
    <source>
        <dbReference type="Proteomes" id="UP000663832"/>
    </source>
</evidence>
<evidence type="ECO:0000313" key="10">
    <source>
        <dbReference type="EMBL" id="CAF1171514.1"/>
    </source>
</evidence>
<feature type="region of interest" description="Disordered" evidence="7">
    <location>
        <begin position="398"/>
        <end position="418"/>
    </location>
</feature>
<keyword evidence="3" id="KW-0227">DNA damage</keyword>
<dbReference type="GO" id="GO:0045944">
    <property type="term" value="P:positive regulation of transcription by RNA polymerase II"/>
    <property type="evidence" value="ECO:0007669"/>
    <property type="project" value="TreeGrafter"/>
</dbReference>
<feature type="compositionally biased region" description="Acidic residues" evidence="7">
    <location>
        <begin position="77"/>
        <end position="91"/>
    </location>
</feature>
<dbReference type="InterPro" id="IPR001357">
    <property type="entry name" value="BRCT_dom"/>
</dbReference>
<dbReference type="GO" id="GO:0000724">
    <property type="term" value="P:double-strand break repair via homologous recombination"/>
    <property type="evidence" value="ECO:0007669"/>
    <property type="project" value="TreeGrafter"/>
</dbReference>
<dbReference type="Pfam" id="PF00533">
    <property type="entry name" value="BRCT"/>
    <property type="match status" value="1"/>
</dbReference>
<dbReference type="PROSITE" id="PS50172">
    <property type="entry name" value="BRCT"/>
    <property type="match status" value="2"/>
</dbReference>
<dbReference type="PROSITE" id="PS50157">
    <property type="entry name" value="ZINC_FINGER_C2H2_2"/>
    <property type="match status" value="1"/>
</dbReference>
<keyword evidence="6" id="KW-0863">Zinc-finger</keyword>
<comment type="subcellular location">
    <subcellularLocation>
        <location evidence="1">Nucleus</location>
    </subcellularLocation>
</comment>
<dbReference type="PANTHER" id="PTHR13763:SF0">
    <property type="entry name" value="BREAST CANCER TYPE 1 SUSCEPTIBILITY PROTEIN"/>
    <property type="match status" value="1"/>
</dbReference>
<dbReference type="InterPro" id="IPR013087">
    <property type="entry name" value="Znf_C2H2_type"/>
</dbReference>
<dbReference type="GO" id="GO:0004842">
    <property type="term" value="F:ubiquitin-protein transferase activity"/>
    <property type="evidence" value="ECO:0007669"/>
    <property type="project" value="TreeGrafter"/>
</dbReference>
<keyword evidence="4" id="KW-0234">DNA repair</keyword>
<evidence type="ECO:0000256" key="4">
    <source>
        <dbReference type="ARBA" id="ARBA00023204"/>
    </source>
</evidence>
<dbReference type="EMBL" id="CAJNOM010000280">
    <property type="protein sequence ID" value="CAF1314842.1"/>
    <property type="molecule type" value="Genomic_DNA"/>
</dbReference>
<feature type="domain" description="BRCT" evidence="9">
    <location>
        <begin position="624"/>
        <end position="714"/>
    </location>
</feature>
<dbReference type="SMART" id="SM00355">
    <property type="entry name" value="ZnF_C2H2"/>
    <property type="match status" value="2"/>
</dbReference>
<gene>
    <name evidence="10" type="ORF">BJG266_LOCUS25223</name>
    <name evidence="11" type="ORF">QVE165_LOCUS31996</name>
</gene>
<keyword evidence="5" id="KW-0539">Nucleus</keyword>
<dbReference type="Proteomes" id="UP000663877">
    <property type="component" value="Unassembled WGS sequence"/>
</dbReference>
<dbReference type="InterPro" id="IPR031099">
    <property type="entry name" value="BRCA1-associated"/>
</dbReference>
<dbReference type="PROSITE" id="PS00028">
    <property type="entry name" value="ZINC_FINGER_C2H2_1"/>
    <property type="match status" value="1"/>
</dbReference>
<keyword evidence="6" id="KW-0479">Metal-binding</keyword>
<evidence type="ECO:0000313" key="11">
    <source>
        <dbReference type="EMBL" id="CAF1314842.1"/>
    </source>
</evidence>
<feature type="region of interest" description="Disordered" evidence="7">
    <location>
        <begin position="69"/>
        <end position="93"/>
    </location>
</feature>
<evidence type="ECO:0000256" key="7">
    <source>
        <dbReference type="SAM" id="MobiDB-lite"/>
    </source>
</evidence>